<name>A0A4Q9R452_9GAMM</name>
<feature type="transmembrane region" description="Helical" evidence="5">
    <location>
        <begin position="103"/>
        <end position="120"/>
    </location>
</feature>
<feature type="region of interest" description="Disordered" evidence="4">
    <location>
        <begin position="1"/>
        <end position="23"/>
    </location>
</feature>
<dbReference type="PANTHER" id="PTHR23523">
    <property type="match status" value="1"/>
</dbReference>
<evidence type="ECO:0000313" key="7">
    <source>
        <dbReference type="EMBL" id="TBU94764.1"/>
    </source>
</evidence>
<dbReference type="AlphaFoldDB" id="A0A4Q9R452"/>
<reference evidence="7 8" key="1">
    <citation type="submission" date="2018-06" db="EMBL/GenBank/DDBJ databases">
        <title>Three novel Pseudomonas species isolated from symptomatic oak.</title>
        <authorList>
            <person name="Bueno-Gonzalez V."/>
            <person name="Brady C."/>
        </authorList>
    </citation>
    <scope>NUCLEOTIDE SEQUENCE [LARGE SCALE GENOMIC DNA]</scope>
    <source>
        <strain evidence="7 8">P6B</strain>
    </source>
</reference>
<feature type="transmembrane region" description="Helical" evidence="5">
    <location>
        <begin position="301"/>
        <end position="319"/>
    </location>
</feature>
<accession>A0A4Q9R452</accession>
<feature type="transmembrane region" description="Helical" evidence="5">
    <location>
        <begin position="325"/>
        <end position="345"/>
    </location>
</feature>
<dbReference type="EMBL" id="QJUL01000009">
    <property type="protein sequence ID" value="TBU94764.1"/>
    <property type="molecule type" value="Genomic_DNA"/>
</dbReference>
<feature type="transmembrane region" description="Helical" evidence="5">
    <location>
        <begin position="73"/>
        <end position="96"/>
    </location>
</feature>
<dbReference type="GO" id="GO:0022857">
    <property type="term" value="F:transmembrane transporter activity"/>
    <property type="evidence" value="ECO:0007669"/>
    <property type="project" value="InterPro"/>
</dbReference>
<dbReference type="InterPro" id="IPR052524">
    <property type="entry name" value="MFS_Cyanate_Porter"/>
</dbReference>
<dbReference type="SUPFAM" id="SSF103473">
    <property type="entry name" value="MFS general substrate transporter"/>
    <property type="match status" value="1"/>
</dbReference>
<dbReference type="PROSITE" id="PS50850">
    <property type="entry name" value="MFS"/>
    <property type="match status" value="1"/>
</dbReference>
<feature type="domain" description="Major facilitator superfamily (MFS) profile" evidence="6">
    <location>
        <begin position="35"/>
        <end position="414"/>
    </location>
</feature>
<dbReference type="InterPro" id="IPR011701">
    <property type="entry name" value="MFS"/>
</dbReference>
<organism evidence="7 8">
    <name type="scientific">Phytopseudomonas dryadis</name>
    <dbReference type="NCBI Taxonomy" id="2487520"/>
    <lineage>
        <taxon>Bacteria</taxon>
        <taxon>Pseudomonadati</taxon>
        <taxon>Pseudomonadota</taxon>
        <taxon>Gammaproteobacteria</taxon>
        <taxon>Pseudomonadales</taxon>
        <taxon>Pseudomonadaceae</taxon>
        <taxon>Phytopseudomonas</taxon>
    </lineage>
</organism>
<dbReference type="Gene3D" id="1.20.1250.20">
    <property type="entry name" value="MFS general substrate transporter like domains"/>
    <property type="match status" value="2"/>
</dbReference>
<keyword evidence="3 5" id="KW-0472">Membrane</keyword>
<dbReference type="InterPro" id="IPR036259">
    <property type="entry name" value="MFS_trans_sf"/>
</dbReference>
<evidence type="ECO:0000256" key="5">
    <source>
        <dbReference type="SAM" id="Phobius"/>
    </source>
</evidence>
<gene>
    <name evidence="7" type="ORF">DNK44_08005</name>
</gene>
<dbReference type="OrthoDB" id="5758872at2"/>
<sequence length="434" mass="45450">MLKASAPEKPSTPPGDNAERILETTPTGRPQIPLGIVIVCLVLVALGLRPGIVSIGPILPGIIGDFALSYTQASLMTAIPTLLMGLLALVTPWLATRFGRDRVIIAALLVLALSTAGRAFSGSTAALFATTTGVGAGIAIAGALVPGFVKASLPNRVAMLMGVYATALSVGSTFAAGTTSALAQLFGTWRFPAGLWAIPVFVGIMAWLYVEKRGRVITSPAHATLPHRLPVRNVTAWLIAAFFAFNNLLFYSLVSWIAPLYVELGYSSTSAGLILSCFTFAFMAANPLFGIISRNEDRRLCLALGAGISFIGVVWMAIAPAFLPFAAVSLVAFGAGGAFTLAMTLPLDNARSDGEATAWNAFVLLVSYLVGAAGPVLVGFLRDTSGSFQVPLWLLVAASAAMLAITPLLQPHHHRLAAAQRRANRSHTPEGESR</sequence>
<feature type="transmembrane region" description="Helical" evidence="5">
    <location>
        <begin position="270"/>
        <end position="289"/>
    </location>
</feature>
<dbReference type="Proteomes" id="UP000293172">
    <property type="component" value="Unassembled WGS sequence"/>
</dbReference>
<evidence type="ECO:0000256" key="4">
    <source>
        <dbReference type="SAM" id="MobiDB-lite"/>
    </source>
</evidence>
<proteinExistence type="predicted"/>
<feature type="transmembrane region" description="Helical" evidence="5">
    <location>
        <begin position="157"/>
        <end position="177"/>
    </location>
</feature>
<dbReference type="PANTHER" id="PTHR23523:SF2">
    <property type="entry name" value="2-NITROIMIDAZOLE TRANSPORTER"/>
    <property type="match status" value="1"/>
</dbReference>
<evidence type="ECO:0000313" key="8">
    <source>
        <dbReference type="Proteomes" id="UP000293172"/>
    </source>
</evidence>
<feature type="transmembrane region" description="Helical" evidence="5">
    <location>
        <begin position="357"/>
        <end position="378"/>
    </location>
</feature>
<dbReference type="Pfam" id="PF07690">
    <property type="entry name" value="MFS_1"/>
    <property type="match status" value="1"/>
</dbReference>
<evidence type="ECO:0000256" key="2">
    <source>
        <dbReference type="ARBA" id="ARBA00022989"/>
    </source>
</evidence>
<feature type="transmembrane region" description="Helical" evidence="5">
    <location>
        <begin position="126"/>
        <end position="145"/>
    </location>
</feature>
<feature type="transmembrane region" description="Helical" evidence="5">
    <location>
        <begin position="234"/>
        <end position="258"/>
    </location>
</feature>
<feature type="transmembrane region" description="Helical" evidence="5">
    <location>
        <begin position="189"/>
        <end position="210"/>
    </location>
</feature>
<protein>
    <submittedName>
        <fullName evidence="7">MFS transporter</fullName>
    </submittedName>
</protein>
<evidence type="ECO:0000256" key="3">
    <source>
        <dbReference type="ARBA" id="ARBA00023136"/>
    </source>
</evidence>
<feature type="transmembrane region" description="Helical" evidence="5">
    <location>
        <begin position="390"/>
        <end position="409"/>
    </location>
</feature>
<feature type="transmembrane region" description="Helical" evidence="5">
    <location>
        <begin position="32"/>
        <end position="53"/>
    </location>
</feature>
<evidence type="ECO:0000256" key="1">
    <source>
        <dbReference type="ARBA" id="ARBA00022692"/>
    </source>
</evidence>
<evidence type="ECO:0000259" key="6">
    <source>
        <dbReference type="PROSITE" id="PS50850"/>
    </source>
</evidence>
<dbReference type="InterPro" id="IPR020846">
    <property type="entry name" value="MFS_dom"/>
</dbReference>
<keyword evidence="1 5" id="KW-0812">Transmembrane</keyword>
<keyword evidence="2 5" id="KW-1133">Transmembrane helix</keyword>
<comment type="caution">
    <text evidence="7">The sequence shown here is derived from an EMBL/GenBank/DDBJ whole genome shotgun (WGS) entry which is preliminary data.</text>
</comment>